<keyword evidence="3" id="KW-1185">Reference proteome</keyword>
<accession>A0A1Y2M7B3</accession>
<evidence type="ECO:0000256" key="1">
    <source>
        <dbReference type="SAM" id="MobiDB-lite"/>
    </source>
</evidence>
<name>A0A1Y2M7B3_EPING</name>
<dbReference type="AlphaFoldDB" id="A0A1Y2M7B3"/>
<evidence type="ECO:0000313" key="3">
    <source>
        <dbReference type="Proteomes" id="UP000193240"/>
    </source>
</evidence>
<dbReference type="InParanoid" id="A0A1Y2M7B3"/>
<evidence type="ECO:0000313" key="2">
    <source>
        <dbReference type="EMBL" id="OSS51397.1"/>
    </source>
</evidence>
<feature type="compositionally biased region" description="Polar residues" evidence="1">
    <location>
        <begin position="151"/>
        <end position="164"/>
    </location>
</feature>
<dbReference type="Proteomes" id="UP000193240">
    <property type="component" value="Unassembled WGS sequence"/>
</dbReference>
<feature type="compositionally biased region" description="Low complexity" evidence="1">
    <location>
        <begin position="209"/>
        <end position="224"/>
    </location>
</feature>
<organism evidence="2 3">
    <name type="scientific">Epicoccum nigrum</name>
    <name type="common">Soil fungus</name>
    <name type="synonym">Epicoccum purpurascens</name>
    <dbReference type="NCBI Taxonomy" id="105696"/>
    <lineage>
        <taxon>Eukaryota</taxon>
        <taxon>Fungi</taxon>
        <taxon>Dikarya</taxon>
        <taxon>Ascomycota</taxon>
        <taxon>Pezizomycotina</taxon>
        <taxon>Dothideomycetes</taxon>
        <taxon>Pleosporomycetidae</taxon>
        <taxon>Pleosporales</taxon>
        <taxon>Pleosporineae</taxon>
        <taxon>Didymellaceae</taxon>
        <taxon>Epicoccum</taxon>
    </lineage>
</organism>
<dbReference type="EMBL" id="KZ107840">
    <property type="protein sequence ID" value="OSS51397.1"/>
    <property type="molecule type" value="Genomic_DNA"/>
</dbReference>
<sequence>MAMWRSFMAEREHREMAMEGSFDSFQDAMEGAMDLKYRELRGEGGFLIHEEASTFLTGQSDEVPTQDEPVGLTAEVKTWLKYADEKRDGVEVCKPQPITVQQHDLSRCSEPSNGATLAEPGDAEFTSRNGDSQPIAYIAEMTNGHREVPDLTNTRSGGLPNHTSSLRRKPIPGRETTTVLASTTQTTESSRSPAPFKGRQDSAQTVIPQATAAHAVASQTAQVQERYPLYTGMDRKQDLQ</sequence>
<reference evidence="2 3" key="1">
    <citation type="journal article" date="2017" name="Genome Announc.">
        <title>Genome sequence of the saprophytic ascomycete Epicoccum nigrum ICMP 19927 strain isolated from New Zealand.</title>
        <authorList>
            <person name="Fokin M."/>
            <person name="Fleetwood D."/>
            <person name="Weir B.S."/>
            <person name="Villas-Boas S.G."/>
        </authorList>
    </citation>
    <scope>NUCLEOTIDE SEQUENCE [LARGE SCALE GENOMIC DNA]</scope>
    <source>
        <strain evidence="2 3">ICMP 19927</strain>
    </source>
</reference>
<gene>
    <name evidence="2" type="ORF">B5807_03413</name>
</gene>
<feature type="region of interest" description="Disordered" evidence="1">
    <location>
        <begin position="147"/>
        <end position="240"/>
    </location>
</feature>
<protein>
    <submittedName>
        <fullName evidence="2">Uncharacterized protein</fullName>
    </submittedName>
</protein>
<proteinExistence type="predicted"/>
<feature type="compositionally biased region" description="Low complexity" evidence="1">
    <location>
        <begin position="176"/>
        <end position="187"/>
    </location>
</feature>
<feature type="compositionally biased region" description="Polar residues" evidence="1">
    <location>
        <begin position="104"/>
        <end position="115"/>
    </location>
</feature>
<feature type="region of interest" description="Disordered" evidence="1">
    <location>
        <begin position="104"/>
        <end position="130"/>
    </location>
</feature>